<dbReference type="Gene3D" id="2.180.10.10">
    <property type="entry name" value="RHS repeat-associated core"/>
    <property type="match status" value="1"/>
</dbReference>
<keyword evidence="2" id="KW-1185">Reference proteome</keyword>
<evidence type="ECO:0008006" key="3">
    <source>
        <dbReference type="Google" id="ProtNLM"/>
    </source>
</evidence>
<accession>A0ABZ2YL53</accession>
<name>A0ABZ2YL53_9BACT</name>
<dbReference type="RefSeq" id="WP_341835364.1">
    <property type="nucleotide sequence ID" value="NZ_CP149822.1"/>
</dbReference>
<dbReference type="Proteomes" id="UP001485459">
    <property type="component" value="Chromosome"/>
</dbReference>
<protein>
    <recommendedName>
        <fullName evidence="3">YD repeat-containing protein</fullName>
    </recommendedName>
</protein>
<evidence type="ECO:0000313" key="1">
    <source>
        <dbReference type="EMBL" id="WZN40446.1"/>
    </source>
</evidence>
<gene>
    <name evidence="1" type="ORF">WJU16_21005</name>
</gene>
<organism evidence="1 2">
    <name type="scientific">Chitinophaga pollutisoli</name>
    <dbReference type="NCBI Taxonomy" id="3133966"/>
    <lineage>
        <taxon>Bacteria</taxon>
        <taxon>Pseudomonadati</taxon>
        <taxon>Bacteroidota</taxon>
        <taxon>Chitinophagia</taxon>
        <taxon>Chitinophagales</taxon>
        <taxon>Chitinophagaceae</taxon>
        <taxon>Chitinophaga</taxon>
    </lineage>
</organism>
<sequence>MRIVTTICLTLALGAARGQHYYQDIISTRQTAATMAQFKANKVTGQVVRSLDANQETDNDFVCVRTTQAPYRQLKAVTQSRNSGRSVLTSTFSASGRLTRTVDSTEHTIATVQYRYTENGLLQEVESGVRGREDKYRLQEKHRYQYDSTGRLLRMFLFKGSADSVVVAFKTDSLGHVTEEQEPGKQRFYYNYDADGKLTDVLRYHPSRKRMLPDYSFEYGTDGKVAAMTVVTVETGDYLIWKYTYDAKGLPQREDCYGKGLELLGRIAYKYEFAEK</sequence>
<dbReference type="EMBL" id="CP149822">
    <property type="protein sequence ID" value="WZN40446.1"/>
    <property type="molecule type" value="Genomic_DNA"/>
</dbReference>
<reference evidence="2" key="1">
    <citation type="submission" date="2024-03" db="EMBL/GenBank/DDBJ databases">
        <title>Chitinophaga horti sp. nov., isolated from garden soil.</title>
        <authorList>
            <person name="Lee D.S."/>
            <person name="Han D.M."/>
            <person name="Baek J.H."/>
            <person name="Choi D.G."/>
            <person name="Jeon J.H."/>
            <person name="Jeon C.O."/>
        </authorList>
    </citation>
    <scope>NUCLEOTIDE SEQUENCE [LARGE SCALE GENOMIC DNA]</scope>
    <source>
        <strain evidence="2">GPA1</strain>
    </source>
</reference>
<evidence type="ECO:0000313" key="2">
    <source>
        <dbReference type="Proteomes" id="UP001485459"/>
    </source>
</evidence>
<proteinExistence type="predicted"/>